<organism evidence="1 2">
    <name type="scientific">Candidatus Blackburnbacteria bacterium RIFCSPHIGHO2_01_FULL_43_15b</name>
    <dbReference type="NCBI Taxonomy" id="1797513"/>
    <lineage>
        <taxon>Bacteria</taxon>
        <taxon>Candidatus Blackburniibacteriota</taxon>
    </lineage>
</organism>
<comment type="caution">
    <text evidence="1">The sequence shown here is derived from an EMBL/GenBank/DDBJ whole genome shotgun (WGS) entry which is preliminary data.</text>
</comment>
<dbReference type="Proteomes" id="UP000177967">
    <property type="component" value="Unassembled WGS sequence"/>
</dbReference>
<evidence type="ECO:0000313" key="1">
    <source>
        <dbReference type="EMBL" id="OGY07831.1"/>
    </source>
</evidence>
<reference evidence="1 2" key="1">
    <citation type="journal article" date="2016" name="Nat. Commun.">
        <title>Thousands of microbial genomes shed light on interconnected biogeochemical processes in an aquifer system.</title>
        <authorList>
            <person name="Anantharaman K."/>
            <person name="Brown C.T."/>
            <person name="Hug L.A."/>
            <person name="Sharon I."/>
            <person name="Castelle C.J."/>
            <person name="Probst A.J."/>
            <person name="Thomas B.C."/>
            <person name="Singh A."/>
            <person name="Wilkins M.J."/>
            <person name="Karaoz U."/>
            <person name="Brodie E.L."/>
            <person name="Williams K.H."/>
            <person name="Hubbard S.S."/>
            <person name="Banfield J.F."/>
        </authorList>
    </citation>
    <scope>NUCLEOTIDE SEQUENCE [LARGE SCALE GENOMIC DNA]</scope>
</reference>
<dbReference type="AlphaFoldDB" id="A0A1G1UXK4"/>
<evidence type="ECO:0008006" key="3">
    <source>
        <dbReference type="Google" id="ProtNLM"/>
    </source>
</evidence>
<gene>
    <name evidence="1" type="ORF">A2782_01670</name>
</gene>
<dbReference type="STRING" id="1797513.A2782_01670"/>
<name>A0A1G1UXK4_9BACT</name>
<evidence type="ECO:0000313" key="2">
    <source>
        <dbReference type="Proteomes" id="UP000177967"/>
    </source>
</evidence>
<sequence>MLKGNSRQLFFLFLIFVGIAALVVLQSVRISQVKNRDTIRKQDLAKVQVFLESYYAKNKSYPGANFQRELPKDPISLLNYFYAASTDRQKYHLLARIENTEDTKYRKGLEGNCGASCTYGVASPGANITEILK</sequence>
<proteinExistence type="predicted"/>
<protein>
    <recommendedName>
        <fullName evidence="3">Type II secretion system protein GspG C-terminal domain-containing protein</fullName>
    </recommendedName>
</protein>
<accession>A0A1G1UXK4</accession>
<dbReference type="EMBL" id="MHBW01000035">
    <property type="protein sequence ID" value="OGY07831.1"/>
    <property type="molecule type" value="Genomic_DNA"/>
</dbReference>